<gene>
    <name evidence="1" type="ORF">C2L64_47435</name>
</gene>
<dbReference type="GeneID" id="55535905"/>
<dbReference type="RefSeq" id="WP_103154185.1">
    <property type="nucleotide sequence ID" value="NZ_CP026108.1"/>
</dbReference>
<proteinExistence type="predicted"/>
<organism evidence="1 2">
    <name type="scientific">Paraburkholderia hospita</name>
    <dbReference type="NCBI Taxonomy" id="169430"/>
    <lineage>
        <taxon>Bacteria</taxon>
        <taxon>Pseudomonadati</taxon>
        <taxon>Pseudomonadota</taxon>
        <taxon>Betaproteobacteria</taxon>
        <taxon>Burkholderiales</taxon>
        <taxon>Burkholderiaceae</taxon>
        <taxon>Paraburkholderia</taxon>
    </lineage>
</organism>
<protein>
    <submittedName>
        <fullName evidence="1">Uncharacterized protein</fullName>
    </submittedName>
</protein>
<dbReference type="AlphaFoldDB" id="A0AAN1JL64"/>
<evidence type="ECO:0000313" key="1">
    <source>
        <dbReference type="EMBL" id="AUT75901.1"/>
    </source>
</evidence>
<name>A0AAN1JL64_9BURK</name>
<accession>A0AAN1JL64</accession>
<dbReference type="EMBL" id="CP026108">
    <property type="protein sequence ID" value="AUT75901.1"/>
    <property type="molecule type" value="Genomic_DNA"/>
</dbReference>
<evidence type="ECO:0000313" key="2">
    <source>
        <dbReference type="Proteomes" id="UP000236649"/>
    </source>
</evidence>
<dbReference type="Proteomes" id="UP000236649">
    <property type="component" value="Chromosome 4"/>
</dbReference>
<sequence>MVCSAAADTLHLAASGSARCYRQILHEKDDHPDSGNKRIRRVARRTGIIATLVVDDIDGAGPQSVRSTAADGFIYLISTAISRRNEMFCADSGLNAVRELDRQGKSYTTVPGCTSRMLGTKLSVLRKHLAAKLSARHHQMRTTVLVKIAGEAQFDILCPSFGLCDLARYALSYKAVLCTSVARYRLLFSKK</sequence>
<reference evidence="1 2" key="1">
    <citation type="submission" date="2018-01" db="EMBL/GenBank/DDBJ databases">
        <title>Species boundaries and ecological features among Paraburkholderia terrae DSMZ17804T, P. hospita DSMZ17164T and P. caribensis DSMZ13236T.</title>
        <authorList>
            <person name="Pratama A.A."/>
        </authorList>
    </citation>
    <scope>NUCLEOTIDE SEQUENCE [LARGE SCALE GENOMIC DNA]</scope>
    <source>
        <strain evidence="1 2">DSM 17164</strain>
    </source>
</reference>
<dbReference type="KEGG" id="phs:C2L64_47435"/>